<evidence type="ECO:0000313" key="3">
    <source>
        <dbReference type="Proteomes" id="UP000297777"/>
    </source>
</evidence>
<evidence type="ECO:0000313" key="2">
    <source>
        <dbReference type="EMBL" id="TGO16074.1"/>
    </source>
</evidence>
<evidence type="ECO:0000256" key="1">
    <source>
        <dbReference type="SAM" id="MobiDB-lite"/>
    </source>
</evidence>
<feature type="compositionally biased region" description="Basic residues" evidence="1">
    <location>
        <begin position="52"/>
        <end position="61"/>
    </location>
</feature>
<name>A0A4Z1EUH0_9HELO</name>
<dbReference type="Proteomes" id="UP000297777">
    <property type="component" value="Unassembled WGS sequence"/>
</dbReference>
<accession>A0A4Z1EUH0</accession>
<keyword evidence="3" id="KW-1185">Reference proteome</keyword>
<dbReference type="AlphaFoldDB" id="A0A4Z1EUH0"/>
<sequence>MYLVSASTKSHKLQRTCELGISHSTPDLGIRDQVQLDATARPTTRQRESKNKTRNKQKQKE</sequence>
<reference evidence="2 3" key="1">
    <citation type="submission" date="2017-12" db="EMBL/GenBank/DDBJ databases">
        <title>Comparative genomics of Botrytis spp.</title>
        <authorList>
            <person name="Valero-Jimenez C.A."/>
            <person name="Tapia P."/>
            <person name="Veloso J."/>
            <person name="Silva-Moreno E."/>
            <person name="Staats M."/>
            <person name="Valdes J.H."/>
            <person name="Van Kan J.A.L."/>
        </authorList>
    </citation>
    <scope>NUCLEOTIDE SEQUENCE [LARGE SCALE GENOMIC DNA]</scope>
    <source>
        <strain evidence="2 3">Bt9001</strain>
    </source>
</reference>
<proteinExistence type="predicted"/>
<dbReference type="EMBL" id="PQXH01000032">
    <property type="protein sequence ID" value="TGO16074.1"/>
    <property type="molecule type" value="Genomic_DNA"/>
</dbReference>
<gene>
    <name evidence="2" type="ORF">BTUL_0032g00360</name>
</gene>
<feature type="region of interest" description="Disordered" evidence="1">
    <location>
        <begin position="21"/>
        <end position="61"/>
    </location>
</feature>
<protein>
    <submittedName>
        <fullName evidence="2">Uncharacterized protein</fullName>
    </submittedName>
</protein>
<organism evidence="2 3">
    <name type="scientific">Botrytis tulipae</name>
    <dbReference type="NCBI Taxonomy" id="87230"/>
    <lineage>
        <taxon>Eukaryota</taxon>
        <taxon>Fungi</taxon>
        <taxon>Dikarya</taxon>
        <taxon>Ascomycota</taxon>
        <taxon>Pezizomycotina</taxon>
        <taxon>Leotiomycetes</taxon>
        <taxon>Helotiales</taxon>
        <taxon>Sclerotiniaceae</taxon>
        <taxon>Botrytis</taxon>
    </lineage>
</organism>
<comment type="caution">
    <text evidence="2">The sequence shown here is derived from an EMBL/GenBank/DDBJ whole genome shotgun (WGS) entry which is preliminary data.</text>
</comment>